<protein>
    <submittedName>
        <fullName evidence="2">FHA domain-containing protein</fullName>
    </submittedName>
</protein>
<feature type="domain" description="FHA" evidence="1">
    <location>
        <begin position="22"/>
        <end position="72"/>
    </location>
</feature>
<dbReference type="PROSITE" id="PS50006">
    <property type="entry name" value="FHA_DOMAIN"/>
    <property type="match status" value="1"/>
</dbReference>
<dbReference type="SUPFAM" id="SSF49879">
    <property type="entry name" value="SMAD/FHA domain"/>
    <property type="match status" value="1"/>
</dbReference>
<dbReference type="CDD" id="cd00060">
    <property type="entry name" value="FHA"/>
    <property type="match status" value="1"/>
</dbReference>
<dbReference type="InterPro" id="IPR008984">
    <property type="entry name" value="SMAD_FHA_dom_sf"/>
</dbReference>
<dbReference type="Pfam" id="PF00498">
    <property type="entry name" value="FHA"/>
    <property type="match status" value="1"/>
</dbReference>
<comment type="caution">
    <text evidence="2">The sequence shown here is derived from an EMBL/GenBank/DDBJ whole genome shotgun (WGS) entry which is preliminary data.</text>
</comment>
<gene>
    <name evidence="2" type="ORF">DAY19_04235</name>
</gene>
<dbReference type="EMBL" id="QDKL01000001">
    <property type="protein sequence ID" value="RZF22987.1"/>
    <property type="molecule type" value="Genomic_DNA"/>
</dbReference>
<dbReference type="Gene3D" id="2.60.200.20">
    <property type="match status" value="1"/>
</dbReference>
<keyword evidence="3" id="KW-1185">Reference proteome</keyword>
<evidence type="ECO:0000313" key="2">
    <source>
        <dbReference type="EMBL" id="RZF22987.1"/>
    </source>
</evidence>
<reference evidence="3" key="1">
    <citation type="journal article" date="2019" name="Int. J. Syst. Evol. Microbiol.">
        <title>Halobacteriovorax valvorus sp. nov., a novel prokaryotic predator isolated from coastal seawater of China.</title>
        <authorList>
            <person name="Chen M.-X."/>
        </authorList>
    </citation>
    <scope>NUCLEOTIDE SEQUENCE [LARGE SCALE GENOMIC DNA]</scope>
    <source>
        <strain evidence="3">BL9</strain>
    </source>
</reference>
<evidence type="ECO:0000259" key="1">
    <source>
        <dbReference type="PROSITE" id="PS50006"/>
    </source>
</evidence>
<accession>A0ABY0IP64</accession>
<evidence type="ECO:0000313" key="3">
    <source>
        <dbReference type="Proteomes" id="UP000443582"/>
    </source>
</evidence>
<name>A0ABY0IP64_9BACT</name>
<dbReference type="InterPro" id="IPR050923">
    <property type="entry name" value="Cell_Proc_Reg/RNA_Proc"/>
</dbReference>
<dbReference type="InterPro" id="IPR000253">
    <property type="entry name" value="FHA_dom"/>
</dbReference>
<sequence>MSIRLIIDDKKNTKKILIKNKITFGRNKEVVDIVLDDPKVSSKHFEIIYDKSSILVRDLSSKNGTFINQKRIENEEPLYVYDILKAGSISISIDAKSLTSFEFERLYRKTDPNYWGENITNILKTSKFVLKDIKKPIKIKR</sequence>
<dbReference type="SMART" id="SM00240">
    <property type="entry name" value="FHA"/>
    <property type="match status" value="1"/>
</dbReference>
<dbReference type="Proteomes" id="UP000443582">
    <property type="component" value="Unassembled WGS sequence"/>
</dbReference>
<organism evidence="2 3">
    <name type="scientific">Halobacteriovorax vibrionivorans</name>
    <dbReference type="NCBI Taxonomy" id="2152716"/>
    <lineage>
        <taxon>Bacteria</taxon>
        <taxon>Pseudomonadati</taxon>
        <taxon>Bdellovibrionota</taxon>
        <taxon>Bacteriovoracia</taxon>
        <taxon>Bacteriovoracales</taxon>
        <taxon>Halobacteriovoraceae</taxon>
        <taxon>Halobacteriovorax</taxon>
    </lineage>
</organism>
<dbReference type="PANTHER" id="PTHR23308">
    <property type="entry name" value="NUCLEAR INHIBITOR OF PROTEIN PHOSPHATASE-1"/>
    <property type="match status" value="1"/>
</dbReference>
<dbReference type="RefSeq" id="WP_114705929.1">
    <property type="nucleotide sequence ID" value="NZ_QDKL01000001.1"/>
</dbReference>
<proteinExistence type="predicted"/>